<protein>
    <submittedName>
        <fullName evidence="1">Uncharacterized protein</fullName>
    </submittedName>
</protein>
<reference evidence="1" key="1">
    <citation type="journal article" date="2014" name="Front. Microbiol.">
        <title>High frequency of phylogenetically diverse reductive dehalogenase-homologous genes in deep subseafloor sedimentary metagenomes.</title>
        <authorList>
            <person name="Kawai M."/>
            <person name="Futagami T."/>
            <person name="Toyoda A."/>
            <person name="Takaki Y."/>
            <person name="Nishi S."/>
            <person name="Hori S."/>
            <person name="Arai W."/>
            <person name="Tsubouchi T."/>
            <person name="Morono Y."/>
            <person name="Uchiyama I."/>
            <person name="Ito T."/>
            <person name="Fujiyama A."/>
            <person name="Inagaki F."/>
            <person name="Takami H."/>
        </authorList>
    </citation>
    <scope>NUCLEOTIDE SEQUENCE</scope>
    <source>
        <strain evidence="1">Expedition CK06-06</strain>
    </source>
</reference>
<evidence type="ECO:0000313" key="1">
    <source>
        <dbReference type="EMBL" id="GAI68106.1"/>
    </source>
</evidence>
<gene>
    <name evidence="1" type="ORF">S12H4_00239</name>
</gene>
<organism evidence="1">
    <name type="scientific">marine sediment metagenome</name>
    <dbReference type="NCBI Taxonomy" id="412755"/>
    <lineage>
        <taxon>unclassified sequences</taxon>
        <taxon>metagenomes</taxon>
        <taxon>ecological metagenomes</taxon>
    </lineage>
</organism>
<dbReference type="AlphaFoldDB" id="X1RMB8"/>
<dbReference type="EMBL" id="BARW01000020">
    <property type="protein sequence ID" value="GAI68106.1"/>
    <property type="molecule type" value="Genomic_DNA"/>
</dbReference>
<proteinExistence type="predicted"/>
<sequence length="220" mass="24838">MKVTTKTAPVKGVGRPDYSKNIQTIRRGETPRLMEPHADEKQKVFALFMPEAVPLEKGETKHLMDLETFLDMPYTVPAGYTWELREWMGSCNGAVEDVGSATMDGIPAVAIPIYPMPDYCTHEYEQIIAFASAYWDPKAEHTWVFDYTVKNINIDENAIKGVIQIALYLHKVGTAEMTEKTVKCPYCEAKFKVPLKQTIIDCPSCGKRFVVPFYGRCSVV</sequence>
<comment type="caution">
    <text evidence="1">The sequence shown here is derived from an EMBL/GenBank/DDBJ whole genome shotgun (WGS) entry which is preliminary data.</text>
</comment>
<name>X1RMB8_9ZZZZ</name>
<accession>X1RMB8</accession>